<keyword evidence="3 6" id="KW-0547">Nucleotide-binding</keyword>
<dbReference type="CDD" id="cd02027">
    <property type="entry name" value="APSK"/>
    <property type="match status" value="1"/>
</dbReference>
<accession>O81351</accession>
<keyword evidence="2 6" id="KW-0808">Transferase</keyword>
<comment type="function">
    <text evidence="6">Catalyzes the synthesis of activated sulfate.</text>
</comment>
<evidence type="ECO:0000259" key="7">
    <source>
        <dbReference type="Pfam" id="PF01583"/>
    </source>
</evidence>
<dbReference type="InterPro" id="IPR059117">
    <property type="entry name" value="APS_kinase_dom"/>
</dbReference>
<evidence type="ECO:0000313" key="8">
    <source>
        <dbReference type="EMBL" id="AAC26856.1"/>
    </source>
</evidence>
<dbReference type="GO" id="GO:0070814">
    <property type="term" value="P:hydrogen sulfide biosynthetic process"/>
    <property type="evidence" value="ECO:0007669"/>
    <property type="project" value="UniProtKB-UniPathway"/>
</dbReference>
<dbReference type="EC" id="2.7.1.25" evidence="1 6"/>
<comment type="similarity">
    <text evidence="6">Belongs to the APS kinase family.</text>
</comment>
<dbReference type="PANTHER" id="PTHR11055:SF1">
    <property type="entry name" value="PAPS SYNTHETASE, ISOFORM D"/>
    <property type="match status" value="1"/>
</dbReference>
<sequence>MLRAIAQRARGSALQCAAPGTEWASCVRGSSGFTAYDVGESTNIKWHETMVSRGDKERLLNQRGCVLWFTGLSGSGKSTVACTLEHALNARGKMTALLDGDNVRHGLNSNLTFTAEDRTEHPPHRRSEQALCRRWRPPLRELHLRPIAPTRPVRERCAGDFVECYMKIPIELCEQRDPKGLYKKARAGLMKGFTGIDDPYEEPLEPELTITVREEGSDMNSPEAMAKQIFDYLEAKGFLKGPAVASSGGSCARVARWGGHGRRRGRQRLAW</sequence>
<dbReference type="SUPFAM" id="SSF52540">
    <property type="entry name" value="P-loop containing nucleoside triphosphate hydrolases"/>
    <property type="match status" value="1"/>
</dbReference>
<name>O81351_ULVIN</name>
<dbReference type="PANTHER" id="PTHR11055">
    <property type="entry name" value="BIFUNCTIONAL 3'-PHOSPHOADENOSINE 5'-PHOSPHOSULFATE SYNTHASE"/>
    <property type="match status" value="1"/>
</dbReference>
<evidence type="ECO:0000256" key="6">
    <source>
        <dbReference type="RuleBase" id="RU004347"/>
    </source>
</evidence>
<dbReference type="EMBL" id="AF069952">
    <property type="protein sequence ID" value="AAC26856.1"/>
    <property type="molecule type" value="mRNA"/>
</dbReference>
<evidence type="ECO:0000256" key="5">
    <source>
        <dbReference type="ARBA" id="ARBA00022840"/>
    </source>
</evidence>
<organism evidence="8">
    <name type="scientific">Ulva intestinalis</name>
    <name type="common">Hollow green nori</name>
    <name type="synonym">Enteromorpha intestinalis</name>
    <dbReference type="NCBI Taxonomy" id="3116"/>
    <lineage>
        <taxon>Eukaryota</taxon>
        <taxon>Viridiplantae</taxon>
        <taxon>Chlorophyta</taxon>
        <taxon>core chlorophytes</taxon>
        <taxon>Ulvophyceae</taxon>
        <taxon>OUU clade</taxon>
        <taxon>Ulvales</taxon>
        <taxon>Ulvaceae</taxon>
        <taxon>Ulva</taxon>
    </lineage>
</organism>
<evidence type="ECO:0000256" key="1">
    <source>
        <dbReference type="ARBA" id="ARBA00012121"/>
    </source>
</evidence>
<dbReference type="InterPro" id="IPR027417">
    <property type="entry name" value="P-loop_NTPase"/>
</dbReference>
<feature type="domain" description="APS kinase" evidence="7">
    <location>
        <begin position="63"/>
        <end position="210"/>
    </location>
</feature>
<dbReference type="Pfam" id="PF01583">
    <property type="entry name" value="APS_kinase"/>
    <property type="match status" value="1"/>
</dbReference>
<dbReference type="AlphaFoldDB" id="O81351"/>
<dbReference type="Gene3D" id="3.40.50.300">
    <property type="entry name" value="P-loop containing nucleotide triphosphate hydrolases"/>
    <property type="match status" value="1"/>
</dbReference>
<dbReference type="UniPathway" id="UPA00140">
    <property type="reaction ID" value="UER00205"/>
</dbReference>
<reference evidence="8" key="1">
    <citation type="submission" date="1998-06" db="EMBL/GenBank/DDBJ databases">
        <title>Cloning of the cDNA for 5'-adenylylsulfate (APS) kinase from the marine macroalga Enteromorpha intestinalis.</title>
        <authorList>
            <person name="Gao Y."/>
            <person name="Leustek T."/>
        </authorList>
    </citation>
    <scope>NUCLEOTIDE SEQUENCE</scope>
</reference>
<dbReference type="GO" id="GO:0000103">
    <property type="term" value="P:sulfate assimilation"/>
    <property type="evidence" value="ECO:0007669"/>
    <property type="project" value="InterPro"/>
</dbReference>
<protein>
    <recommendedName>
        <fullName evidence="1 6">Adenylyl-sulfate kinase</fullName>
        <ecNumber evidence="1 6">2.7.1.25</ecNumber>
    </recommendedName>
</protein>
<dbReference type="GO" id="GO:0004020">
    <property type="term" value="F:adenylylsulfate kinase activity"/>
    <property type="evidence" value="ECO:0007669"/>
    <property type="project" value="UniProtKB-EC"/>
</dbReference>
<dbReference type="NCBIfam" id="TIGR00455">
    <property type="entry name" value="apsK"/>
    <property type="match status" value="1"/>
</dbReference>
<evidence type="ECO:0000256" key="3">
    <source>
        <dbReference type="ARBA" id="ARBA00022741"/>
    </source>
</evidence>
<comment type="catalytic activity">
    <reaction evidence="6">
        <text>adenosine 5'-phosphosulfate + ATP = 3'-phosphoadenylyl sulfate + ADP + H(+)</text>
        <dbReference type="Rhea" id="RHEA:24152"/>
        <dbReference type="ChEBI" id="CHEBI:15378"/>
        <dbReference type="ChEBI" id="CHEBI:30616"/>
        <dbReference type="ChEBI" id="CHEBI:58243"/>
        <dbReference type="ChEBI" id="CHEBI:58339"/>
        <dbReference type="ChEBI" id="CHEBI:456216"/>
        <dbReference type="EC" id="2.7.1.25"/>
    </reaction>
</comment>
<evidence type="ECO:0000256" key="2">
    <source>
        <dbReference type="ARBA" id="ARBA00022679"/>
    </source>
</evidence>
<proteinExistence type="evidence at transcript level"/>
<keyword evidence="4 6" id="KW-0418">Kinase</keyword>
<dbReference type="GO" id="GO:0005524">
    <property type="term" value="F:ATP binding"/>
    <property type="evidence" value="ECO:0007669"/>
    <property type="project" value="UniProtKB-KW"/>
</dbReference>
<evidence type="ECO:0000256" key="4">
    <source>
        <dbReference type="ARBA" id="ARBA00022777"/>
    </source>
</evidence>
<keyword evidence="5 6" id="KW-0067">ATP-binding</keyword>
<comment type="pathway">
    <text evidence="6">Sulfur metabolism; hydrogen sulfide biosynthesis; sulfite from sulfate: step 2/3.</text>
</comment>
<dbReference type="InterPro" id="IPR002891">
    <property type="entry name" value="APS"/>
</dbReference>